<comment type="caution">
    <text evidence="3">The sequence shown here is derived from an EMBL/GenBank/DDBJ whole genome shotgun (WGS) entry which is preliminary data.</text>
</comment>
<gene>
    <name evidence="3" type="ORF">PQJ73_16760</name>
</gene>
<name>A0ABT5JCF2_RHOTP</name>
<feature type="transmembrane region" description="Helical" evidence="2">
    <location>
        <begin position="15"/>
        <end position="35"/>
    </location>
</feature>
<keyword evidence="1" id="KW-0175">Coiled coil</keyword>
<keyword evidence="4" id="KW-1185">Reference proteome</keyword>
<dbReference type="RefSeq" id="WP_272778184.1">
    <property type="nucleotide sequence ID" value="NZ_JAQQLI010000026.1"/>
</dbReference>
<reference evidence="3" key="2">
    <citation type="submission" date="2023-02" db="EMBL/GenBank/DDBJ databases">
        <authorList>
            <person name="Rayyan A."/>
            <person name="Meyer T."/>
            <person name="Kyndt J.A."/>
        </authorList>
    </citation>
    <scope>NUCLEOTIDE SEQUENCE</scope>
    <source>
        <strain evidence="3">DSM 9987</strain>
    </source>
</reference>
<protein>
    <submittedName>
        <fullName evidence="3">Uncharacterized protein</fullName>
    </submittedName>
</protein>
<evidence type="ECO:0000313" key="3">
    <source>
        <dbReference type="EMBL" id="MDC7787344.1"/>
    </source>
</evidence>
<dbReference type="Proteomes" id="UP001165652">
    <property type="component" value="Unassembled WGS sequence"/>
</dbReference>
<keyword evidence="2" id="KW-1133">Transmembrane helix</keyword>
<organism evidence="3 4">
    <name type="scientific">Rhodoplanes tepidamans</name>
    <name type="common">Rhodoplanes cryptolactis</name>
    <dbReference type="NCBI Taxonomy" id="200616"/>
    <lineage>
        <taxon>Bacteria</taxon>
        <taxon>Pseudomonadati</taxon>
        <taxon>Pseudomonadota</taxon>
        <taxon>Alphaproteobacteria</taxon>
        <taxon>Hyphomicrobiales</taxon>
        <taxon>Nitrobacteraceae</taxon>
        <taxon>Rhodoplanes</taxon>
    </lineage>
</organism>
<feature type="coiled-coil region" evidence="1">
    <location>
        <begin position="39"/>
        <end position="103"/>
    </location>
</feature>
<sequence>MTIARIIAWLVGGGWRWLLGAAAAIAFAWFVWAVWDAGYQTAEQKCDAAAAKARVAKLENELAAATSLAESARRTAAELAAQDAAAQERHRDLQSEIESLRAARPGASAAARRSDRLLDDACGLTDRGLRLLDGR</sequence>
<accession>A0ABT5JCF2</accession>
<keyword evidence="2" id="KW-0472">Membrane</keyword>
<proteinExistence type="predicted"/>
<evidence type="ECO:0000256" key="1">
    <source>
        <dbReference type="SAM" id="Coils"/>
    </source>
</evidence>
<evidence type="ECO:0000256" key="2">
    <source>
        <dbReference type="SAM" id="Phobius"/>
    </source>
</evidence>
<keyword evidence="2" id="KW-0812">Transmembrane</keyword>
<evidence type="ECO:0000313" key="4">
    <source>
        <dbReference type="Proteomes" id="UP001165652"/>
    </source>
</evidence>
<dbReference type="EMBL" id="JAQQLI010000026">
    <property type="protein sequence ID" value="MDC7787344.1"/>
    <property type="molecule type" value="Genomic_DNA"/>
</dbReference>
<reference evidence="3" key="1">
    <citation type="journal article" date="2023" name="Microbiol Resour">
        <title>Genome Sequences of Rhodoplanes serenus and Two Thermotolerant Strains, Rhodoplanes tepidamans and 'Rhodoplanes cryptolactis,' Further Refine the Genus.</title>
        <authorList>
            <person name="Rayyan A.A."/>
            <person name="Kyndt J.A."/>
        </authorList>
    </citation>
    <scope>NUCLEOTIDE SEQUENCE</scope>
    <source>
        <strain evidence="3">DSM 9987</strain>
    </source>
</reference>